<dbReference type="AlphaFoldDB" id="A0A8S1EBJ9"/>
<gene>
    <name evidence="2" type="ORF">CBOVIS_LOCUS1385</name>
</gene>
<comment type="caution">
    <text evidence="2">The sequence shown here is derived from an EMBL/GenBank/DDBJ whole genome shotgun (WGS) entry which is preliminary data.</text>
</comment>
<evidence type="ECO:0000256" key="1">
    <source>
        <dbReference type="SAM" id="SignalP"/>
    </source>
</evidence>
<dbReference type="PANTHER" id="PTHR47248">
    <property type="entry name" value="PROTEIN CBG06772"/>
    <property type="match status" value="1"/>
</dbReference>
<protein>
    <submittedName>
        <fullName evidence="2">Uncharacterized protein</fullName>
    </submittedName>
</protein>
<keyword evidence="3" id="KW-1185">Reference proteome</keyword>
<sequence length="182" mass="20189">MFSKTHRMMKFAIALTFVCSVAAQSGPPMFKFAYSYEDNECFFYNKNFTPANSYNDIISCERAELDEGRHVCPAGITVHPNLDGEANGHCEGSVPNKKCDSDTSTCLPGYTYGLCCDTAQLDAYSNDMLAECPNGLKLRYTDPALPWYAHDMRVVAKSCDVLQCPAGYHCHTGLHFAYCCPN</sequence>
<dbReference type="EMBL" id="CADEPM010000001">
    <property type="protein sequence ID" value="CAB3398058.1"/>
    <property type="molecule type" value="Genomic_DNA"/>
</dbReference>
<feature type="signal peptide" evidence="1">
    <location>
        <begin position="1"/>
        <end position="23"/>
    </location>
</feature>
<feature type="chain" id="PRO_5035862648" evidence="1">
    <location>
        <begin position="24"/>
        <end position="182"/>
    </location>
</feature>
<organism evidence="2 3">
    <name type="scientific">Caenorhabditis bovis</name>
    <dbReference type="NCBI Taxonomy" id="2654633"/>
    <lineage>
        <taxon>Eukaryota</taxon>
        <taxon>Metazoa</taxon>
        <taxon>Ecdysozoa</taxon>
        <taxon>Nematoda</taxon>
        <taxon>Chromadorea</taxon>
        <taxon>Rhabditida</taxon>
        <taxon>Rhabditina</taxon>
        <taxon>Rhabditomorpha</taxon>
        <taxon>Rhabditoidea</taxon>
        <taxon>Rhabditidae</taxon>
        <taxon>Peloderinae</taxon>
        <taxon>Caenorhabditis</taxon>
    </lineage>
</organism>
<keyword evidence="1" id="KW-0732">Signal</keyword>
<dbReference type="Proteomes" id="UP000494206">
    <property type="component" value="Unassembled WGS sequence"/>
</dbReference>
<reference evidence="2 3" key="1">
    <citation type="submission" date="2020-04" db="EMBL/GenBank/DDBJ databases">
        <authorList>
            <person name="Laetsch R D."/>
            <person name="Stevens L."/>
            <person name="Kumar S."/>
            <person name="Blaxter L. M."/>
        </authorList>
    </citation>
    <scope>NUCLEOTIDE SEQUENCE [LARGE SCALE GENOMIC DNA]</scope>
</reference>
<dbReference type="InterPro" id="IPR052861">
    <property type="entry name" value="BPTI/Kunitz_domain"/>
</dbReference>
<evidence type="ECO:0000313" key="2">
    <source>
        <dbReference type="EMBL" id="CAB3398058.1"/>
    </source>
</evidence>
<accession>A0A8S1EBJ9</accession>
<name>A0A8S1EBJ9_9PELO</name>
<evidence type="ECO:0000313" key="3">
    <source>
        <dbReference type="Proteomes" id="UP000494206"/>
    </source>
</evidence>
<dbReference type="PANTHER" id="PTHR47248:SF7">
    <property type="entry name" value="BPTI_KUNITZ INHIBITOR DOMAIN-CONTAINING PROTEIN"/>
    <property type="match status" value="1"/>
</dbReference>
<proteinExistence type="predicted"/>